<keyword evidence="1" id="KW-0472">Membrane</keyword>
<organism evidence="2 3">
    <name type="scientific">Moraxella bovis</name>
    <dbReference type="NCBI Taxonomy" id="476"/>
    <lineage>
        <taxon>Bacteria</taxon>
        <taxon>Pseudomonadati</taxon>
        <taxon>Pseudomonadota</taxon>
        <taxon>Gammaproteobacteria</taxon>
        <taxon>Moraxellales</taxon>
        <taxon>Moraxellaceae</taxon>
        <taxon>Moraxella</taxon>
    </lineage>
</organism>
<feature type="transmembrane region" description="Helical" evidence="1">
    <location>
        <begin position="16"/>
        <end position="36"/>
    </location>
</feature>
<accession>A0A378PRQ0</accession>
<sequence>MTEEIEEAKEVGIKDKIFTCFAYLLILYSLFFVFGLKPYVVFKAKNPDNLIQGCLYFYGYSSNFQPIGGISVDGFTAGARTVSIKEFPANKKYHLILQRNPERDTTQCHRVTYVKVFVGYTTFHFPYDFIDY</sequence>
<dbReference type="Proteomes" id="UP000254133">
    <property type="component" value="Unassembled WGS sequence"/>
</dbReference>
<protein>
    <submittedName>
        <fullName evidence="2">Uncharacterized protein</fullName>
    </submittedName>
</protein>
<proteinExistence type="predicted"/>
<keyword evidence="1" id="KW-0812">Transmembrane</keyword>
<dbReference type="AlphaFoldDB" id="A0A378PRQ0"/>
<reference evidence="2 3" key="1">
    <citation type="submission" date="2018-06" db="EMBL/GenBank/DDBJ databases">
        <authorList>
            <consortium name="Pathogen Informatics"/>
            <person name="Doyle S."/>
        </authorList>
    </citation>
    <scope>NUCLEOTIDE SEQUENCE [LARGE SCALE GENOMIC DNA]</scope>
    <source>
        <strain evidence="2 3">NCTC9426</strain>
    </source>
</reference>
<evidence type="ECO:0000313" key="2">
    <source>
        <dbReference type="EMBL" id="STY90950.1"/>
    </source>
</evidence>
<evidence type="ECO:0000256" key="1">
    <source>
        <dbReference type="SAM" id="Phobius"/>
    </source>
</evidence>
<gene>
    <name evidence="2" type="ORF">NCTC9426_00982</name>
</gene>
<name>A0A378PRQ0_MORBO</name>
<dbReference type="RefSeq" id="WP_115369004.1">
    <property type="nucleotide sequence ID" value="NZ_UGPZ01000002.1"/>
</dbReference>
<dbReference type="EMBL" id="UGPZ01000002">
    <property type="protein sequence ID" value="STY90950.1"/>
    <property type="molecule type" value="Genomic_DNA"/>
</dbReference>
<evidence type="ECO:0000313" key="3">
    <source>
        <dbReference type="Proteomes" id="UP000254133"/>
    </source>
</evidence>
<keyword evidence="1" id="KW-1133">Transmembrane helix</keyword>